<evidence type="ECO:0000313" key="3">
    <source>
        <dbReference type="Proteomes" id="UP001063782"/>
    </source>
</evidence>
<evidence type="ECO:0008006" key="4">
    <source>
        <dbReference type="Google" id="ProtNLM"/>
    </source>
</evidence>
<dbReference type="RefSeq" id="WP_174521842.1">
    <property type="nucleotide sequence ID" value="NZ_CP089977.1"/>
</dbReference>
<evidence type="ECO:0000313" key="2">
    <source>
        <dbReference type="EMBL" id="UXZ04425.1"/>
    </source>
</evidence>
<name>A0ABY6F2U5_9GAMM</name>
<accession>A0ABY6F2U5</accession>
<dbReference type="EMBL" id="CP089977">
    <property type="protein sequence ID" value="UXZ04425.1"/>
    <property type="molecule type" value="Genomic_DNA"/>
</dbReference>
<evidence type="ECO:0000313" key="1">
    <source>
        <dbReference type="EMBL" id="UXZ04416.1"/>
    </source>
</evidence>
<proteinExistence type="predicted"/>
<sequence>MNDIIKNPNAHCGCQSCTGQNCNPKCNCQNGEPCICQNCTCGDCDCK</sequence>
<dbReference type="Proteomes" id="UP001063782">
    <property type="component" value="Chromosome"/>
</dbReference>
<organism evidence="1 3">
    <name type="scientific">Moraxella nasicaprae</name>
    <dbReference type="NCBI Taxonomy" id="2904122"/>
    <lineage>
        <taxon>Bacteria</taxon>
        <taxon>Pseudomonadati</taxon>
        <taxon>Pseudomonadota</taxon>
        <taxon>Gammaproteobacteria</taxon>
        <taxon>Moraxellales</taxon>
        <taxon>Moraxellaceae</taxon>
        <taxon>Moraxella</taxon>
    </lineage>
</organism>
<protein>
    <recommendedName>
        <fullName evidence="4">Metallothionein</fullName>
    </recommendedName>
</protein>
<gene>
    <name evidence="1" type="ORF">LU297_07430</name>
    <name evidence="2" type="ORF">LU297_07480</name>
</gene>
<dbReference type="EMBL" id="CP089977">
    <property type="protein sequence ID" value="UXZ04416.1"/>
    <property type="molecule type" value="Genomic_DNA"/>
</dbReference>
<keyword evidence="3" id="KW-1185">Reference proteome</keyword>
<reference evidence="1" key="1">
    <citation type="submission" date="2021-12" db="EMBL/GenBank/DDBJ databases">
        <title>taxonomy of Moraxella sp. ZY201224.</title>
        <authorList>
            <person name="Li F."/>
        </authorList>
    </citation>
    <scope>NUCLEOTIDE SEQUENCE</scope>
    <source>
        <strain evidence="1">ZY201224</strain>
    </source>
</reference>